<dbReference type="InterPro" id="IPR011013">
    <property type="entry name" value="Gal_mutarotase_sf_dom"/>
</dbReference>
<keyword evidence="5" id="KW-1133">Transmembrane helix</keyword>
<dbReference type="InterPro" id="IPR012970">
    <property type="entry name" value="Lyase_8_alpha_N"/>
</dbReference>
<evidence type="ECO:0000313" key="9">
    <source>
        <dbReference type="EMBL" id="KAF3200174.1"/>
    </source>
</evidence>
<dbReference type="InterPro" id="IPR014718">
    <property type="entry name" value="GH-type_carb-bd"/>
</dbReference>
<dbReference type="PANTHER" id="PTHR38481:SF1">
    <property type="entry name" value="HYALURONATE LYASE"/>
    <property type="match status" value="1"/>
</dbReference>
<proteinExistence type="inferred from homology"/>
<keyword evidence="5" id="KW-0812">Transmembrane</keyword>
<feature type="transmembrane region" description="Helical" evidence="5">
    <location>
        <begin position="890"/>
        <end position="910"/>
    </location>
</feature>
<evidence type="ECO:0000259" key="6">
    <source>
        <dbReference type="Pfam" id="PF02278"/>
    </source>
</evidence>
<dbReference type="SUPFAM" id="SSF74650">
    <property type="entry name" value="Galactose mutarotase-like"/>
    <property type="match status" value="1"/>
</dbReference>
<dbReference type="GO" id="GO:0030246">
    <property type="term" value="F:carbohydrate binding"/>
    <property type="evidence" value="ECO:0007669"/>
    <property type="project" value="InterPro"/>
</dbReference>
<feature type="region of interest" description="Disordered" evidence="4">
    <location>
        <begin position="781"/>
        <end position="803"/>
    </location>
</feature>
<evidence type="ECO:0000256" key="2">
    <source>
        <dbReference type="ARBA" id="ARBA00022729"/>
    </source>
</evidence>
<evidence type="ECO:0000256" key="4">
    <source>
        <dbReference type="SAM" id="MobiDB-lite"/>
    </source>
</evidence>
<dbReference type="Gene3D" id="1.50.10.100">
    <property type="entry name" value="Chondroitin AC/alginate lyase"/>
    <property type="match status" value="1"/>
</dbReference>
<dbReference type="Gene3D" id="2.60.220.10">
    <property type="entry name" value="Polysaccharide lyase family 8-like, C-terminal"/>
    <property type="match status" value="1"/>
</dbReference>
<keyword evidence="2" id="KW-0732">Signal</keyword>
<accession>A0A8H8UWI3</accession>
<gene>
    <name evidence="9" type="ORF">TWF679_001041</name>
</gene>
<dbReference type="InterPro" id="IPR011071">
    <property type="entry name" value="Lyase_8-like_C"/>
</dbReference>
<dbReference type="PANTHER" id="PTHR38481">
    <property type="entry name" value="HYALURONATE LYASE"/>
    <property type="match status" value="1"/>
</dbReference>
<feature type="domain" description="Polysaccharide lyase 8 N-terminal alpha-helical" evidence="8">
    <location>
        <begin position="33"/>
        <end position="324"/>
    </location>
</feature>
<dbReference type="Pfam" id="PF08124">
    <property type="entry name" value="Lyase_8_N"/>
    <property type="match status" value="1"/>
</dbReference>
<comment type="similarity">
    <text evidence="1">Belongs to the polysaccharide lyase 8 family.</text>
</comment>
<name>A0A8H8UWI3_ORBOL</name>
<organism evidence="9 10">
    <name type="scientific">Orbilia oligospora</name>
    <name type="common">Nematode-trapping fungus</name>
    <name type="synonym">Arthrobotrys oligospora</name>
    <dbReference type="NCBI Taxonomy" id="2813651"/>
    <lineage>
        <taxon>Eukaryota</taxon>
        <taxon>Fungi</taxon>
        <taxon>Dikarya</taxon>
        <taxon>Ascomycota</taxon>
        <taxon>Pezizomycotina</taxon>
        <taxon>Orbiliomycetes</taxon>
        <taxon>Orbiliales</taxon>
        <taxon>Orbiliaceae</taxon>
        <taxon>Orbilia</taxon>
    </lineage>
</organism>
<evidence type="ECO:0000256" key="5">
    <source>
        <dbReference type="SAM" id="Phobius"/>
    </source>
</evidence>
<dbReference type="SUPFAM" id="SSF49863">
    <property type="entry name" value="Hyaluronate lyase-like, C-terminal domain"/>
    <property type="match status" value="1"/>
</dbReference>
<feature type="compositionally biased region" description="Polar residues" evidence="4">
    <location>
        <begin position="861"/>
        <end position="880"/>
    </location>
</feature>
<dbReference type="GO" id="GO:0016837">
    <property type="term" value="F:carbon-oxygen lyase activity, acting on polysaccharides"/>
    <property type="evidence" value="ECO:0007669"/>
    <property type="project" value="UniProtKB-ARBA"/>
</dbReference>
<feature type="compositionally biased region" description="Low complexity" evidence="4">
    <location>
        <begin position="788"/>
        <end position="803"/>
    </location>
</feature>
<dbReference type="GO" id="GO:0005975">
    <property type="term" value="P:carbohydrate metabolic process"/>
    <property type="evidence" value="ECO:0007669"/>
    <property type="project" value="InterPro"/>
</dbReference>
<protein>
    <submittedName>
        <fullName evidence="9">Uncharacterized protein</fullName>
    </submittedName>
</protein>
<reference evidence="9" key="1">
    <citation type="submission" date="2019-06" db="EMBL/GenBank/DDBJ databases">
        <authorList>
            <person name="Palmer J.M."/>
        </authorList>
    </citation>
    <scope>NUCLEOTIDE SEQUENCE</scope>
    <source>
        <strain evidence="9">TWF679</strain>
    </source>
</reference>
<dbReference type="InterPro" id="IPR004103">
    <property type="entry name" value="Lyase_8_C"/>
</dbReference>
<feature type="transmembrane region" description="Helical" evidence="5">
    <location>
        <begin position="922"/>
        <end position="942"/>
    </location>
</feature>
<evidence type="ECO:0000256" key="3">
    <source>
        <dbReference type="ARBA" id="ARBA00023239"/>
    </source>
</evidence>
<feature type="transmembrane region" description="Helical" evidence="5">
    <location>
        <begin position="962"/>
        <end position="986"/>
    </location>
</feature>
<feature type="domain" description="Polysaccharide lyase family 8 central" evidence="6">
    <location>
        <begin position="385"/>
        <end position="641"/>
    </location>
</feature>
<dbReference type="InterPro" id="IPR038970">
    <property type="entry name" value="Lyase_8"/>
</dbReference>
<dbReference type="InterPro" id="IPR003159">
    <property type="entry name" value="Lyase_8_central_dom"/>
</dbReference>
<dbReference type="Pfam" id="PF02278">
    <property type="entry name" value="Lyase_8"/>
    <property type="match status" value="1"/>
</dbReference>
<feature type="domain" description="Polysaccharide lyase family 8 C-terminal" evidence="7">
    <location>
        <begin position="656"/>
        <end position="718"/>
    </location>
</feature>
<comment type="caution">
    <text evidence="9">The sequence shown here is derived from an EMBL/GenBank/DDBJ whole genome shotgun (WGS) entry which is preliminary data.</text>
</comment>
<dbReference type="OrthoDB" id="5980780at2759"/>
<feature type="region of interest" description="Disordered" evidence="4">
    <location>
        <begin position="852"/>
        <end position="880"/>
    </location>
</feature>
<evidence type="ECO:0000256" key="1">
    <source>
        <dbReference type="ARBA" id="ARBA00006699"/>
    </source>
</evidence>
<dbReference type="InterPro" id="IPR008929">
    <property type="entry name" value="Chondroitin_lyas"/>
</dbReference>
<dbReference type="GO" id="GO:0005576">
    <property type="term" value="C:extracellular region"/>
    <property type="evidence" value="ECO:0007669"/>
    <property type="project" value="InterPro"/>
</dbReference>
<keyword evidence="3" id="KW-0456">Lyase</keyword>
<dbReference type="Pfam" id="PF02884">
    <property type="entry name" value="Lyase_8_C"/>
    <property type="match status" value="1"/>
</dbReference>
<evidence type="ECO:0000313" key="10">
    <source>
        <dbReference type="Proteomes" id="UP000614610"/>
    </source>
</evidence>
<keyword evidence="5" id="KW-0472">Membrane</keyword>
<evidence type="ECO:0000259" key="8">
    <source>
        <dbReference type="Pfam" id="PF08124"/>
    </source>
</evidence>
<dbReference type="AlphaFoldDB" id="A0A8H8UWI3"/>
<evidence type="ECO:0000259" key="7">
    <source>
        <dbReference type="Pfam" id="PF02884"/>
    </source>
</evidence>
<dbReference type="Gene3D" id="2.70.98.10">
    <property type="match status" value="1"/>
</dbReference>
<dbReference type="SUPFAM" id="SSF48230">
    <property type="entry name" value="Chondroitin AC/alginate lyase"/>
    <property type="match status" value="1"/>
</dbReference>
<dbReference type="EMBL" id="WIWT01000110">
    <property type="protein sequence ID" value="KAF3200174.1"/>
    <property type="molecule type" value="Genomic_DNA"/>
</dbReference>
<dbReference type="Proteomes" id="UP000614610">
    <property type="component" value="Unassembled WGS sequence"/>
</dbReference>
<sequence>MPIKASSTVAAASASASDTPLTPAHFQKLRQRWKATVTGKHMRVNSDDVYYALSKLSGTAEQYIANMQPSRVHIWEDLSPIHLSVNFRKSYERLRTIAQSYSIPGSIHYHDLNVQETVIQSLDFIGSEIYNASVVQAKVDIAILLYDDLTPRRRHDIGATIIKNIGSIGQRSLKGANRADICLALIGAGVITDEEAEVSRGRWCLSDKEYDGENSVFELVQSGEGLYEGGSYLSHEIFPYSGGYGVQHYYSLSKAVNVLSKSPYHINSTELGVTFTAINSTFSPVMWRGMMMGHIRGRDIARKSEPDAFWGNLFLQSLLYFADTELVPLKHRRFFKSVARSIWEAAPLPDLYGLNITQAFGMQKVLEERIPPAAPPIGTFATPMSDRIMHHRPEWAAALAMSSSRIGRYEALNHENLRPWYQGDGFLYVYTDRDPLHFSNDYWPTMDPYHTPGVTNGQNPQGPPAYKFTAHRDWAGGLDWRGTHGLAGLDALSTDKGSSAKKSWFFLLNSIIALGAGCAGLSGTEVHTTYESRNLPLSGSNFSINGEYQIMNPGWIKPWEETHAQIDWAYLDSFGGYVFLDKEPISFRREQRKGKWTDINQYPDYLGFSDPITREYLTIYRNHGIDPKDGRYAYALLPSASSEETREFATTPPVNITHNTPRLQAIQFNNTVMANFWSGGTIGYLTAVTPCSITWGYSGVEDKYLTISVSDPTQKATRIVLFLNDPDIGGVAERDDSIQLRWGRAGQTGSVTITINVEGTHGKTHRVSFERISWRGTLESLPWRPPAKETTTSTTATASRRVRPAATKKPLVNNATVTSAKIGHKPVTAKQKTGTVRKPSVGTVKTVKPVKPNLKTAEPSPRTSGHSTGTLGPEAVTTSPIPKKHTIHSISLSNIASISVHALNAGVAFLEVIIPRSEPMPWVHIPWLIVILGGYLGVAYITKSTQGFYTYSFLDPNSKGSGITAAYCIGILAGTTILFCIVKGLVYLRVWVTEKKLGMNGKLSKKDVSGETEVTEKLNV</sequence>